<sequence length="1022" mass="114872">MTDALVDTLSDYLNKVDISPGSSIEDDIDSRNNHDNDLVTALTLPEPLKSNEGADRNIRLMEIEREATITTNTLNTAAVINHKLNAGMVYRDYISDSSDLNSDTSSVDDPQYQRQLFRQSTGELTLISKAVSVDTHNGSDVSSSVVPAERNPVSDLLRSPASSAESDDEDTAMSEYYSAESLKKKLTHHHKNSTLSSDSINRHQPQQTRTMSVTNNEPPPPPPPPSLKKLLQHYDHAIIPDTEEKEDQDNSKIPDIESNVQARFITMEEQLEVNDELYISSSEDQEIKKYGKLPNNLSMFNLALPADEEITHRKTEVRSLEQRRSIKRLNAIKELMETEETYSRDLGILCTHFFAIIKEATCITQEEGDILVRNAMEILSFQEKFTEALIDAHGDDEVERNGIFYKGNLKNIASCFVEWGPRFEIYLDYCVRQDHAVSVYNELLQTNVEFTDLIERLHTFHRVSFGFSRLKFDDYLIIPFQRIFRYRLLLQSITKATQKDSEEYEILSKAQNTIHVIATRINNEKSKMEAKRKTSLFLSRLDSDWCLPKRWFNTLGVCNLIGTLEVRCIEDNKAKRIGCALFNHYMIMAKAKKHKLYEPRHWFPLRKFEIENLPNTEGSMTYSWLLHGDEHTLELSAICELEKNIWMESLTKAIQESKELYSNSVDSNDYLLEQLFVSSFDQHTQPKNNMDKSVEVESPIHFPMPSGSTSFSQSAIFNKPAKSNNRSSQPVFGTREFSVIDSALSQTAFNSGAQSPGLRSQSSISDLREFFSNSMSEKWSQRKFNQYHTRCKSVDTKFDDVCTTPILTARANSMNRNGSTTRRKIGAISNGNGNSSVVSLVKSMVVDSTVGSPIINSPSPHDNSSPIYGNLNGRRPSVGTPNTDSIIFRLAQRNSYLHRSSSVNSSADATSATVPAAVTATSSTNAISTTAGLLPPSNSVHSLSNRPTKFFERMVEKLGQMGTPGKSRRNNMMSSVPSLVNSSSSSLSSKPPTLLGNDSNPKLSEDTPTTSSKKKPRHNLKK</sequence>
<dbReference type="GO" id="GO:0005737">
    <property type="term" value="C:cytoplasm"/>
    <property type="evidence" value="ECO:0007669"/>
    <property type="project" value="TreeGrafter"/>
</dbReference>
<feature type="region of interest" description="Disordered" evidence="1">
    <location>
        <begin position="960"/>
        <end position="1022"/>
    </location>
</feature>
<protein>
    <recommendedName>
        <fullName evidence="2">DH domain-containing protein</fullName>
    </recommendedName>
</protein>
<dbReference type="SUPFAM" id="SSF48065">
    <property type="entry name" value="DBL homology domain (DH-domain)"/>
    <property type="match status" value="1"/>
</dbReference>
<comment type="caution">
    <text evidence="3">The sequence shown here is derived from an EMBL/GenBank/DDBJ whole genome shotgun (WGS) entry which is preliminary data.</text>
</comment>
<dbReference type="PANTHER" id="PTHR45818">
    <property type="entry name" value="PROTEIN VAV"/>
    <property type="match status" value="1"/>
</dbReference>
<gene>
    <name evidence="3" type="ORF">INT47_005989</name>
</gene>
<dbReference type="OrthoDB" id="660555at2759"/>
<feature type="compositionally biased region" description="Low complexity" evidence="1">
    <location>
        <begin position="971"/>
        <end position="989"/>
    </location>
</feature>
<feature type="domain" description="DH" evidence="2">
    <location>
        <begin position="327"/>
        <end position="524"/>
    </location>
</feature>
<evidence type="ECO:0000313" key="3">
    <source>
        <dbReference type="EMBL" id="KAG2195621.1"/>
    </source>
</evidence>
<name>A0A8H7UR96_9FUNG</name>
<dbReference type="SUPFAM" id="SSF50729">
    <property type="entry name" value="PH domain-like"/>
    <property type="match status" value="1"/>
</dbReference>
<feature type="compositionally biased region" description="Polar residues" evidence="1">
    <location>
        <begin position="996"/>
        <end position="1011"/>
    </location>
</feature>
<dbReference type="InterPro" id="IPR000219">
    <property type="entry name" value="DH_dom"/>
</dbReference>
<proteinExistence type="predicted"/>
<dbReference type="InterPro" id="IPR001849">
    <property type="entry name" value="PH_domain"/>
</dbReference>
<evidence type="ECO:0000256" key="1">
    <source>
        <dbReference type="SAM" id="MobiDB-lite"/>
    </source>
</evidence>
<evidence type="ECO:0000313" key="4">
    <source>
        <dbReference type="Proteomes" id="UP000603453"/>
    </source>
</evidence>
<accession>A0A8H7UR96</accession>
<feature type="compositionally biased region" description="Basic residues" evidence="1">
    <location>
        <begin position="1012"/>
        <end position="1022"/>
    </location>
</feature>
<dbReference type="CDD" id="cd00160">
    <property type="entry name" value="RhoGEF"/>
    <property type="match status" value="1"/>
</dbReference>
<feature type="region of interest" description="Disordered" evidence="1">
    <location>
        <begin position="134"/>
        <end position="229"/>
    </location>
</feature>
<dbReference type="Gene3D" id="2.30.29.30">
    <property type="entry name" value="Pleckstrin-homology domain (PH domain)/Phosphotyrosine-binding domain (PTB)"/>
    <property type="match status" value="1"/>
</dbReference>
<dbReference type="GO" id="GO:0005085">
    <property type="term" value="F:guanyl-nucleotide exchange factor activity"/>
    <property type="evidence" value="ECO:0007669"/>
    <property type="project" value="InterPro"/>
</dbReference>
<keyword evidence="4" id="KW-1185">Reference proteome</keyword>
<dbReference type="PANTHER" id="PTHR45818:SF3">
    <property type="entry name" value="PROTEIN VAV"/>
    <property type="match status" value="1"/>
</dbReference>
<feature type="compositionally biased region" description="Pro residues" evidence="1">
    <location>
        <begin position="217"/>
        <end position="226"/>
    </location>
</feature>
<dbReference type="Proteomes" id="UP000603453">
    <property type="component" value="Unassembled WGS sequence"/>
</dbReference>
<dbReference type="SMART" id="SM00233">
    <property type="entry name" value="PH"/>
    <property type="match status" value="1"/>
</dbReference>
<dbReference type="AlphaFoldDB" id="A0A8H7UR96"/>
<feature type="region of interest" description="Disordered" evidence="1">
    <location>
        <begin position="852"/>
        <end position="880"/>
    </location>
</feature>
<feature type="compositionally biased region" description="Polar residues" evidence="1">
    <location>
        <begin position="134"/>
        <end position="145"/>
    </location>
</feature>
<dbReference type="Pfam" id="PF00621">
    <property type="entry name" value="RhoGEF"/>
    <property type="match status" value="1"/>
</dbReference>
<organism evidence="3 4">
    <name type="scientific">Mucor saturninus</name>
    <dbReference type="NCBI Taxonomy" id="64648"/>
    <lineage>
        <taxon>Eukaryota</taxon>
        <taxon>Fungi</taxon>
        <taxon>Fungi incertae sedis</taxon>
        <taxon>Mucoromycota</taxon>
        <taxon>Mucoromycotina</taxon>
        <taxon>Mucoromycetes</taxon>
        <taxon>Mucorales</taxon>
        <taxon>Mucorineae</taxon>
        <taxon>Mucoraceae</taxon>
        <taxon>Mucor</taxon>
    </lineage>
</organism>
<feature type="compositionally biased region" description="Polar residues" evidence="1">
    <location>
        <begin position="193"/>
        <end position="216"/>
    </location>
</feature>
<dbReference type="Gene3D" id="1.20.900.10">
    <property type="entry name" value="Dbl homology (DH) domain"/>
    <property type="match status" value="1"/>
</dbReference>
<dbReference type="PROSITE" id="PS50010">
    <property type="entry name" value="DH_2"/>
    <property type="match status" value="1"/>
</dbReference>
<dbReference type="InterPro" id="IPR011993">
    <property type="entry name" value="PH-like_dom_sf"/>
</dbReference>
<dbReference type="InterPro" id="IPR035899">
    <property type="entry name" value="DBL_dom_sf"/>
</dbReference>
<dbReference type="SMART" id="SM00325">
    <property type="entry name" value="RhoGEF"/>
    <property type="match status" value="1"/>
</dbReference>
<evidence type="ECO:0000259" key="2">
    <source>
        <dbReference type="PROSITE" id="PS50010"/>
    </source>
</evidence>
<reference evidence="3" key="1">
    <citation type="submission" date="2020-12" db="EMBL/GenBank/DDBJ databases">
        <title>Metabolic potential, ecology and presence of endohyphal bacteria is reflected in genomic diversity of Mucoromycotina.</title>
        <authorList>
            <person name="Muszewska A."/>
            <person name="Okrasinska A."/>
            <person name="Steczkiewicz K."/>
            <person name="Drgas O."/>
            <person name="Orlowska M."/>
            <person name="Perlinska-Lenart U."/>
            <person name="Aleksandrzak-Piekarczyk T."/>
            <person name="Szatraj K."/>
            <person name="Zielenkiewicz U."/>
            <person name="Pilsyk S."/>
            <person name="Malc E."/>
            <person name="Mieczkowski P."/>
            <person name="Kruszewska J.S."/>
            <person name="Biernat P."/>
            <person name="Pawlowska J."/>
        </authorList>
    </citation>
    <scope>NUCLEOTIDE SEQUENCE</scope>
    <source>
        <strain evidence="3">WA0000017839</strain>
    </source>
</reference>
<feature type="compositionally biased region" description="Polar residues" evidence="1">
    <location>
        <begin position="852"/>
        <end position="867"/>
    </location>
</feature>
<dbReference type="EMBL" id="JAEPRD010000166">
    <property type="protein sequence ID" value="KAG2195621.1"/>
    <property type="molecule type" value="Genomic_DNA"/>
</dbReference>